<reference evidence="5 6" key="3">
    <citation type="submission" date="2014-12" db="EMBL/GenBank/DDBJ databases">
        <authorList>
            <person name="Jaenicke S."/>
        </authorList>
    </citation>
    <scope>NUCLEOTIDE SEQUENCE [LARGE SCALE GENOMIC DNA]</scope>
</reference>
<evidence type="ECO:0000313" key="6">
    <source>
        <dbReference type="Proteomes" id="UP000045175"/>
    </source>
</evidence>
<keyword evidence="4" id="KW-1185">Reference proteome</keyword>
<evidence type="ECO:0000313" key="5">
    <source>
        <dbReference type="Proteomes" id="UP000041394"/>
    </source>
</evidence>
<dbReference type="AlphaFoldDB" id="A0A0K2XAP7"/>
<dbReference type="RefSeq" id="WP_053940817.1">
    <property type="nucleotide sequence ID" value="NZ_CDMH01000014.1"/>
</dbReference>
<organism evidence="1 4">
    <name type="scientific">Helicobacter ailurogastricus</name>
    <dbReference type="NCBI Taxonomy" id="1578720"/>
    <lineage>
        <taxon>Bacteria</taxon>
        <taxon>Pseudomonadati</taxon>
        <taxon>Campylobacterota</taxon>
        <taxon>Epsilonproteobacteria</taxon>
        <taxon>Campylobacterales</taxon>
        <taxon>Helicobacteraceae</taxon>
        <taxon>Helicobacter</taxon>
    </lineage>
</organism>
<dbReference type="Proteomes" id="UP000041394">
    <property type="component" value="Unassembled WGS sequence"/>
</dbReference>
<dbReference type="Proteomes" id="UP000038622">
    <property type="component" value="Unassembled WGS sequence"/>
</dbReference>
<evidence type="ECO:0000313" key="2">
    <source>
        <dbReference type="EMBL" id="CRF42144.1"/>
    </source>
</evidence>
<evidence type="ECO:0000313" key="3">
    <source>
        <dbReference type="EMBL" id="CRF43476.1"/>
    </source>
</evidence>
<dbReference type="EMBL" id="CDMH01000014">
    <property type="protein sequence ID" value="CRF42144.1"/>
    <property type="molecule type" value="Genomic_DNA"/>
</dbReference>
<name>A0A0K2XAP7_9HELI</name>
<accession>A0A0K2XAP7</accession>
<reference evidence="4" key="2">
    <citation type="submission" date="2014-12" db="EMBL/GenBank/DDBJ databases">
        <authorList>
            <person name="Smet A."/>
        </authorList>
    </citation>
    <scope>NUCLEOTIDE SEQUENCE [LARGE SCALE GENOMIC DNA]</scope>
</reference>
<dbReference type="EMBL" id="CDMN01000001">
    <property type="protein sequence ID" value="CRF43476.1"/>
    <property type="molecule type" value="Genomic_DNA"/>
</dbReference>
<proteinExistence type="predicted"/>
<sequence>MDKEQPIYQRLKSLKSDLDRLMALEAQNCGHLDLIEEFYPIKVQIITELAKIILASRWDSDSTEGVIASQEAT</sequence>
<evidence type="ECO:0000313" key="1">
    <source>
        <dbReference type="EMBL" id="CRF41779.1"/>
    </source>
</evidence>
<protein>
    <submittedName>
        <fullName evidence="1">Uncharacterized protein</fullName>
    </submittedName>
</protein>
<evidence type="ECO:0000313" key="4">
    <source>
        <dbReference type="Proteomes" id="UP000038622"/>
    </source>
</evidence>
<reference evidence="1" key="1">
    <citation type="submission" date="2014-12" db="EMBL/GenBank/DDBJ databases">
        <title>Whole genome sequences of four Staphylococcus schleiferi canine isolates.</title>
        <authorList>
            <person name="Misic A.M."/>
            <person name="Cain C."/>
            <person name="Morris D.O."/>
            <person name="Rankin S."/>
            <person name="Beiting D."/>
        </authorList>
    </citation>
    <scope>NUCLEOTIDE SEQUENCE</scope>
    <source>
        <strain evidence="1">ASB11</strain>
        <strain evidence="2">ASB13</strain>
        <strain evidence="3">ASB9</strain>
    </source>
</reference>
<dbReference type="Proteomes" id="UP000045175">
    <property type="component" value="Unassembled WGS sequence"/>
</dbReference>
<dbReference type="EMBL" id="CDML01000053">
    <property type="protein sequence ID" value="CRF41779.1"/>
    <property type="molecule type" value="Genomic_DNA"/>
</dbReference>
<gene>
    <name evidence="1" type="ORF">HAL011_15940</name>
    <name evidence="2" type="ORF">HAL013_03030</name>
    <name evidence="3" type="ORF">HAL09_00170</name>
</gene>